<dbReference type="Proteomes" id="UP000051952">
    <property type="component" value="Unassembled WGS sequence"/>
</dbReference>
<dbReference type="EMBL" id="CYKH01000869">
    <property type="protein sequence ID" value="CUI14263.1"/>
    <property type="molecule type" value="Genomic_DNA"/>
</dbReference>
<reference evidence="2" key="1">
    <citation type="submission" date="2015-09" db="EMBL/GenBank/DDBJ databases">
        <authorList>
            <consortium name="Pathogen Informatics"/>
        </authorList>
    </citation>
    <scope>NUCLEOTIDE SEQUENCE [LARGE SCALE GENOMIC DNA]</scope>
    <source>
        <strain evidence="2">Lake Konstanz</strain>
    </source>
</reference>
<organism evidence="1 2">
    <name type="scientific">Bodo saltans</name>
    <name type="common">Flagellated protozoan</name>
    <dbReference type="NCBI Taxonomy" id="75058"/>
    <lineage>
        <taxon>Eukaryota</taxon>
        <taxon>Discoba</taxon>
        <taxon>Euglenozoa</taxon>
        <taxon>Kinetoplastea</taxon>
        <taxon>Metakinetoplastina</taxon>
        <taxon>Eubodonida</taxon>
        <taxon>Bodonidae</taxon>
        <taxon>Bodo</taxon>
    </lineage>
</organism>
<sequence>MPFCTNNNPLKMFLTSPSFNAAGAYHVVLLVPCRTLAVRKQKCRWGQHKGSCENK</sequence>
<keyword evidence="1" id="KW-0812">Transmembrane</keyword>
<proteinExistence type="predicted"/>
<accession>A0A0S4KF89</accession>
<gene>
    <name evidence="1" type="ORF">BSAL_81240</name>
</gene>
<keyword evidence="1" id="KW-0472">Membrane</keyword>
<evidence type="ECO:0000313" key="2">
    <source>
        <dbReference type="Proteomes" id="UP000051952"/>
    </source>
</evidence>
<name>A0A0S4KF89_BODSA</name>
<dbReference type="AlphaFoldDB" id="A0A0S4KF89"/>
<evidence type="ECO:0000313" key="1">
    <source>
        <dbReference type="EMBL" id="CUI14263.1"/>
    </source>
</evidence>
<dbReference type="VEuPathDB" id="TriTrypDB:BSAL_81240"/>
<protein>
    <submittedName>
        <fullName evidence="1">Transmembrane protein, putative</fullName>
    </submittedName>
</protein>
<keyword evidence="2" id="KW-1185">Reference proteome</keyword>